<dbReference type="Pfam" id="PF00528">
    <property type="entry name" value="BPD_transp_1"/>
    <property type="match status" value="1"/>
</dbReference>
<dbReference type="EMBL" id="JBHUCX010000020">
    <property type="protein sequence ID" value="MFD1674559.1"/>
    <property type="molecule type" value="Genomic_DNA"/>
</dbReference>
<feature type="transmembrane region" description="Helical" evidence="7">
    <location>
        <begin position="7"/>
        <end position="26"/>
    </location>
</feature>
<feature type="transmembrane region" description="Helical" evidence="7">
    <location>
        <begin position="66"/>
        <end position="90"/>
    </location>
</feature>
<evidence type="ECO:0000256" key="7">
    <source>
        <dbReference type="RuleBase" id="RU363032"/>
    </source>
</evidence>
<comment type="subcellular location">
    <subcellularLocation>
        <location evidence="1 7">Cell membrane</location>
        <topology evidence="1 7">Multi-pass membrane protein</topology>
    </subcellularLocation>
</comment>
<feature type="transmembrane region" description="Helical" evidence="7">
    <location>
        <begin position="102"/>
        <end position="123"/>
    </location>
</feature>
<feature type="transmembrane region" description="Helical" evidence="7">
    <location>
        <begin position="179"/>
        <end position="201"/>
    </location>
</feature>
<organism evidence="9 10">
    <name type="scientific">Alicyclobacillus fodiniaquatilis</name>
    <dbReference type="NCBI Taxonomy" id="1661150"/>
    <lineage>
        <taxon>Bacteria</taxon>
        <taxon>Bacillati</taxon>
        <taxon>Bacillota</taxon>
        <taxon>Bacilli</taxon>
        <taxon>Bacillales</taxon>
        <taxon>Alicyclobacillaceae</taxon>
        <taxon>Alicyclobacillus</taxon>
    </lineage>
</organism>
<accession>A0ABW4JFL9</accession>
<evidence type="ECO:0000259" key="8">
    <source>
        <dbReference type="PROSITE" id="PS50928"/>
    </source>
</evidence>
<reference evidence="10" key="1">
    <citation type="journal article" date="2019" name="Int. J. Syst. Evol. Microbiol.">
        <title>The Global Catalogue of Microorganisms (GCM) 10K type strain sequencing project: providing services to taxonomists for standard genome sequencing and annotation.</title>
        <authorList>
            <consortium name="The Broad Institute Genomics Platform"/>
            <consortium name="The Broad Institute Genome Sequencing Center for Infectious Disease"/>
            <person name="Wu L."/>
            <person name="Ma J."/>
        </authorList>
    </citation>
    <scope>NUCLEOTIDE SEQUENCE [LARGE SCALE GENOMIC DNA]</scope>
    <source>
        <strain evidence="10">CGMCC 1.12286</strain>
    </source>
</reference>
<keyword evidence="4 7" id="KW-0812">Transmembrane</keyword>
<evidence type="ECO:0000256" key="2">
    <source>
        <dbReference type="ARBA" id="ARBA00022448"/>
    </source>
</evidence>
<dbReference type="PROSITE" id="PS50928">
    <property type="entry name" value="ABC_TM1"/>
    <property type="match status" value="1"/>
</dbReference>
<keyword evidence="5 7" id="KW-1133">Transmembrane helix</keyword>
<dbReference type="SUPFAM" id="SSF161098">
    <property type="entry name" value="MetI-like"/>
    <property type="match status" value="1"/>
</dbReference>
<evidence type="ECO:0000313" key="10">
    <source>
        <dbReference type="Proteomes" id="UP001597079"/>
    </source>
</evidence>
<evidence type="ECO:0000256" key="6">
    <source>
        <dbReference type="ARBA" id="ARBA00023136"/>
    </source>
</evidence>
<gene>
    <name evidence="9" type="ORF">ACFSB2_07540</name>
</gene>
<name>A0ABW4JFL9_9BACL</name>
<keyword evidence="6 7" id="KW-0472">Membrane</keyword>
<proteinExistence type="inferred from homology"/>
<evidence type="ECO:0000256" key="3">
    <source>
        <dbReference type="ARBA" id="ARBA00022475"/>
    </source>
</evidence>
<keyword evidence="2 7" id="KW-0813">Transport</keyword>
<dbReference type="RefSeq" id="WP_377942423.1">
    <property type="nucleotide sequence ID" value="NZ_JBHUCX010000020.1"/>
</dbReference>
<evidence type="ECO:0000256" key="1">
    <source>
        <dbReference type="ARBA" id="ARBA00004651"/>
    </source>
</evidence>
<dbReference type="Gene3D" id="1.10.3720.10">
    <property type="entry name" value="MetI-like"/>
    <property type="match status" value="1"/>
</dbReference>
<feature type="transmembrane region" description="Helical" evidence="7">
    <location>
        <begin position="135"/>
        <end position="158"/>
    </location>
</feature>
<protein>
    <submittedName>
        <fullName evidence="9">Carbohydrate ABC transporter permease</fullName>
    </submittedName>
</protein>
<comment type="caution">
    <text evidence="9">The sequence shown here is derived from an EMBL/GenBank/DDBJ whole genome shotgun (WGS) entry which is preliminary data.</text>
</comment>
<dbReference type="InterPro" id="IPR035906">
    <property type="entry name" value="MetI-like_sf"/>
</dbReference>
<evidence type="ECO:0000256" key="4">
    <source>
        <dbReference type="ARBA" id="ARBA00022692"/>
    </source>
</evidence>
<dbReference type="InterPro" id="IPR000515">
    <property type="entry name" value="MetI-like"/>
</dbReference>
<feature type="domain" description="ABC transmembrane type-1" evidence="8">
    <location>
        <begin position="67"/>
        <end position="259"/>
    </location>
</feature>
<keyword evidence="10" id="KW-1185">Reference proteome</keyword>
<dbReference type="PANTHER" id="PTHR43744">
    <property type="entry name" value="ABC TRANSPORTER PERMEASE PROTEIN MG189-RELATED-RELATED"/>
    <property type="match status" value="1"/>
</dbReference>
<keyword evidence="3" id="KW-1003">Cell membrane</keyword>
<dbReference type="CDD" id="cd06261">
    <property type="entry name" value="TM_PBP2"/>
    <property type="match status" value="1"/>
</dbReference>
<comment type="similarity">
    <text evidence="7">Belongs to the binding-protein-dependent transport system permease family.</text>
</comment>
<sequence length="273" mass="29865">MKGRNLYILQHIILALIGIIWIYPFIWTISSSFKSEIGFFSANPWPGIFHFANFARAWNGAHFSAYFMNTVITTVATVALVIAVSSLTGYALGRVAFPGRKIIIGIIAALLFVPQGFTIIPFYQLMKGLGLNNNLLGIILGQASGVHIMFILMFSAYFRAIPQELEDAASMDGCGFLRTFLSVMLPTAKPVIATVAIMQFISSWNSFLIPLVLTLNSPNLRTLAVGMFSFVGTYNTDYTAMAAAATISVVPVIIIFIFAQRYFMEGIAGAVKS</sequence>
<dbReference type="Proteomes" id="UP001597079">
    <property type="component" value="Unassembled WGS sequence"/>
</dbReference>
<evidence type="ECO:0000313" key="9">
    <source>
        <dbReference type="EMBL" id="MFD1674559.1"/>
    </source>
</evidence>
<feature type="transmembrane region" description="Helical" evidence="7">
    <location>
        <begin position="238"/>
        <end position="259"/>
    </location>
</feature>
<evidence type="ECO:0000256" key="5">
    <source>
        <dbReference type="ARBA" id="ARBA00022989"/>
    </source>
</evidence>
<dbReference type="PANTHER" id="PTHR43744:SF8">
    <property type="entry name" value="SN-GLYCEROL-3-PHOSPHATE TRANSPORT SYSTEM PERMEASE PROTEIN UGPE"/>
    <property type="match status" value="1"/>
</dbReference>